<dbReference type="EMBL" id="JANJQO010001682">
    <property type="protein sequence ID" value="KAJ2969724.1"/>
    <property type="molecule type" value="Genomic_DNA"/>
</dbReference>
<evidence type="ECO:0000313" key="1">
    <source>
        <dbReference type="EMBL" id="KAJ2969724.1"/>
    </source>
</evidence>
<gene>
    <name evidence="1" type="ORF">NQ176_g8519</name>
</gene>
<keyword evidence="2" id="KW-1185">Reference proteome</keyword>
<name>A0ACC1MSS1_9HYPO</name>
<protein>
    <submittedName>
        <fullName evidence="1">Uncharacterized protein</fullName>
    </submittedName>
</protein>
<comment type="caution">
    <text evidence="1">The sequence shown here is derived from an EMBL/GenBank/DDBJ whole genome shotgun (WGS) entry which is preliminary data.</text>
</comment>
<proteinExistence type="predicted"/>
<sequence length="310" mass="33765">MSPAQRTLPVEHFDPDPYAVVWFAPRHDDFRAAVSLLDESFGAFPTRTLGNYTLHAGIMSGHRIMIATLPANLGDMDSSVMELAAQVKMLLPNLWFGLLVGVATGLPDMSQNPSPRDIRLGDVLVALPTNGSAGVVAYEHFEETNGGFRLSRGRFSLPVTATVVRSAIGSISLELSNDMFMQHYKKIQPRFPDPGQRLDTLLIDHDGSDYVLERIPRPDCTSTRVWYGVMASGATPADSDLRKTLKENYHVIGLERYAAGIMNQIPAGVISGVGDYDGRAGNKDWSLYAAAMAAAYAKAVLDQITPAKNK</sequence>
<evidence type="ECO:0000313" key="2">
    <source>
        <dbReference type="Proteomes" id="UP001143910"/>
    </source>
</evidence>
<dbReference type="Proteomes" id="UP001143910">
    <property type="component" value="Unassembled WGS sequence"/>
</dbReference>
<organism evidence="1 2">
    <name type="scientific">Zarea fungicola</name>
    <dbReference type="NCBI Taxonomy" id="93591"/>
    <lineage>
        <taxon>Eukaryota</taxon>
        <taxon>Fungi</taxon>
        <taxon>Dikarya</taxon>
        <taxon>Ascomycota</taxon>
        <taxon>Pezizomycotina</taxon>
        <taxon>Sordariomycetes</taxon>
        <taxon>Hypocreomycetidae</taxon>
        <taxon>Hypocreales</taxon>
        <taxon>Cordycipitaceae</taxon>
        <taxon>Zarea</taxon>
    </lineage>
</organism>
<reference evidence="1" key="1">
    <citation type="submission" date="2022-08" db="EMBL/GenBank/DDBJ databases">
        <title>Genome Sequence of Lecanicillium fungicola.</title>
        <authorList>
            <person name="Buettner E."/>
        </authorList>
    </citation>
    <scope>NUCLEOTIDE SEQUENCE</scope>
    <source>
        <strain evidence="1">Babe33</strain>
    </source>
</reference>
<accession>A0ACC1MSS1</accession>